<feature type="region of interest" description="Disordered" evidence="5">
    <location>
        <begin position="1"/>
        <end position="34"/>
    </location>
</feature>
<gene>
    <name evidence="7" type="ORF">DOTSEDRAFT_49610</name>
</gene>
<reference evidence="7 8" key="2">
    <citation type="journal article" date="2012" name="PLoS Pathog.">
        <title>Diverse lifestyles and strategies of plant pathogenesis encoded in the genomes of eighteen Dothideomycetes fungi.</title>
        <authorList>
            <person name="Ohm R.A."/>
            <person name="Feau N."/>
            <person name="Henrissat B."/>
            <person name="Schoch C.L."/>
            <person name="Horwitz B.A."/>
            <person name="Barry K.W."/>
            <person name="Condon B.J."/>
            <person name="Copeland A.C."/>
            <person name="Dhillon B."/>
            <person name="Glaser F."/>
            <person name="Hesse C.N."/>
            <person name="Kosti I."/>
            <person name="LaButti K."/>
            <person name="Lindquist E.A."/>
            <person name="Lucas S."/>
            <person name="Salamov A.A."/>
            <person name="Bradshaw R.E."/>
            <person name="Ciuffetti L."/>
            <person name="Hamelin R.C."/>
            <person name="Kema G.H.J."/>
            <person name="Lawrence C."/>
            <person name="Scott J.A."/>
            <person name="Spatafora J.W."/>
            <person name="Turgeon B.G."/>
            <person name="de Wit P.J.G.M."/>
            <person name="Zhong S."/>
            <person name="Goodwin S.B."/>
            <person name="Grigoriev I.V."/>
        </authorList>
    </citation>
    <scope>NUCLEOTIDE SEQUENCE [LARGE SCALE GENOMIC DNA]</scope>
    <source>
        <strain evidence="8">NZE10 / CBS 128990</strain>
    </source>
</reference>
<dbReference type="Gene3D" id="4.10.1000.10">
    <property type="entry name" value="Zinc finger, CCCH-type"/>
    <property type="match status" value="1"/>
</dbReference>
<name>N1Q247_DOTSN</name>
<keyword evidence="2 4" id="KW-0863">Zinc-finger</keyword>
<dbReference type="InterPro" id="IPR000571">
    <property type="entry name" value="Znf_CCCH"/>
</dbReference>
<dbReference type="SUPFAM" id="SSF90229">
    <property type="entry name" value="CCCH zinc finger"/>
    <property type="match status" value="1"/>
</dbReference>
<evidence type="ECO:0000313" key="7">
    <source>
        <dbReference type="EMBL" id="EME49323.1"/>
    </source>
</evidence>
<sequence>MQRRTQSQRHSAQLPVNGTALRHGSTSFAPGNTVQNQHAQHVLSEMSTGLPPGSYINPAFQNILTVSSTNVYSNDNNAYSAQSSYSPAAGYPQRSATDHKRKLDVLRGSPPQQKRSKPPTAPSVPRFGSLSQSPRPTKPSPKSSTSRAKQSTNALGLTPQEGRLQYSSDSEPEEDGIDEEAMFAELGSNLTFEHNGAVLSLKTAADLAVWRAERARNFPTKARKAVKLEQKRQLGEERLRLLTEASGALRSKQSQMSQACGGPTTKSDRMSQAEKSQIENPVDEQGLSKTKLARSNSHPAVSDSTTTTTQHFNSTDNLDRSFYGLSKEAPVTASVFRVDEANAEPNDGLSKQPGNEDVGTTEAMEDSDKPCVSSDASSSVSSDCSSDPSADNGPPEETTSKVEKRTQVVRCRYFLASGHCRDGKSCRYKHDLPAGFRLRSPNPTVQQQSRDRHKPQLDSSTSARRSIHDRLLEQEQHKEEELGLRVIKYLGKVGLFARRQ</sequence>
<protein>
    <recommendedName>
        <fullName evidence="6">C3H1-type domain-containing protein</fullName>
    </recommendedName>
</protein>
<dbReference type="GO" id="GO:0008270">
    <property type="term" value="F:zinc ion binding"/>
    <property type="evidence" value="ECO:0007669"/>
    <property type="project" value="UniProtKB-KW"/>
</dbReference>
<dbReference type="Pfam" id="PF00642">
    <property type="entry name" value="zf-CCCH"/>
    <property type="match status" value="1"/>
</dbReference>
<evidence type="ECO:0000256" key="3">
    <source>
        <dbReference type="ARBA" id="ARBA00022833"/>
    </source>
</evidence>
<feature type="zinc finger region" description="C3H1-type" evidence="4">
    <location>
        <begin position="405"/>
        <end position="433"/>
    </location>
</feature>
<evidence type="ECO:0000313" key="8">
    <source>
        <dbReference type="Proteomes" id="UP000016933"/>
    </source>
</evidence>
<reference evidence="8" key="1">
    <citation type="journal article" date="2012" name="PLoS Genet.">
        <title>The genomes of the fungal plant pathogens Cladosporium fulvum and Dothistroma septosporum reveal adaptation to different hosts and lifestyles but also signatures of common ancestry.</title>
        <authorList>
            <person name="de Wit P.J.G.M."/>
            <person name="van der Burgt A."/>
            <person name="Oekmen B."/>
            <person name="Stergiopoulos I."/>
            <person name="Abd-Elsalam K.A."/>
            <person name="Aerts A.L."/>
            <person name="Bahkali A.H."/>
            <person name="Beenen H.G."/>
            <person name="Chettri P."/>
            <person name="Cox M.P."/>
            <person name="Datema E."/>
            <person name="de Vries R.P."/>
            <person name="Dhillon B."/>
            <person name="Ganley A.R."/>
            <person name="Griffiths S.A."/>
            <person name="Guo Y."/>
            <person name="Hamelin R.C."/>
            <person name="Henrissat B."/>
            <person name="Kabir M.S."/>
            <person name="Jashni M.K."/>
            <person name="Kema G."/>
            <person name="Klaubauf S."/>
            <person name="Lapidus A."/>
            <person name="Levasseur A."/>
            <person name="Lindquist E."/>
            <person name="Mehrabi R."/>
            <person name="Ohm R.A."/>
            <person name="Owen T.J."/>
            <person name="Salamov A."/>
            <person name="Schwelm A."/>
            <person name="Schijlen E."/>
            <person name="Sun H."/>
            <person name="van den Burg H.A."/>
            <person name="van Ham R.C.H.J."/>
            <person name="Zhang S."/>
            <person name="Goodwin S.B."/>
            <person name="Grigoriev I.V."/>
            <person name="Collemare J."/>
            <person name="Bradshaw R.E."/>
        </authorList>
    </citation>
    <scope>NUCLEOTIDE SEQUENCE [LARGE SCALE GENOMIC DNA]</scope>
    <source>
        <strain evidence="8">NZE10 / CBS 128990</strain>
    </source>
</reference>
<feature type="region of interest" description="Disordered" evidence="5">
    <location>
        <begin position="342"/>
        <end position="403"/>
    </location>
</feature>
<dbReference type="Proteomes" id="UP000016933">
    <property type="component" value="Unassembled WGS sequence"/>
</dbReference>
<feature type="domain" description="C3H1-type" evidence="6">
    <location>
        <begin position="405"/>
        <end position="433"/>
    </location>
</feature>
<dbReference type="OrthoDB" id="273070at2759"/>
<evidence type="ECO:0000256" key="5">
    <source>
        <dbReference type="SAM" id="MobiDB-lite"/>
    </source>
</evidence>
<feature type="region of interest" description="Disordered" evidence="5">
    <location>
        <begin position="245"/>
        <end position="316"/>
    </location>
</feature>
<dbReference type="HOGENOM" id="CLU_545146_0_0_1"/>
<organism evidence="7 8">
    <name type="scientific">Dothistroma septosporum (strain NZE10 / CBS 128990)</name>
    <name type="common">Red band needle blight fungus</name>
    <name type="synonym">Mycosphaerella pini</name>
    <dbReference type="NCBI Taxonomy" id="675120"/>
    <lineage>
        <taxon>Eukaryota</taxon>
        <taxon>Fungi</taxon>
        <taxon>Dikarya</taxon>
        <taxon>Ascomycota</taxon>
        <taxon>Pezizomycotina</taxon>
        <taxon>Dothideomycetes</taxon>
        <taxon>Dothideomycetidae</taxon>
        <taxon>Mycosphaerellales</taxon>
        <taxon>Mycosphaerellaceae</taxon>
        <taxon>Dothistroma</taxon>
    </lineage>
</organism>
<evidence type="ECO:0000256" key="4">
    <source>
        <dbReference type="PROSITE-ProRule" id="PRU00723"/>
    </source>
</evidence>
<dbReference type="InterPro" id="IPR036855">
    <property type="entry name" value="Znf_CCCH_sf"/>
</dbReference>
<dbReference type="AlphaFoldDB" id="N1Q247"/>
<feature type="region of interest" description="Disordered" evidence="5">
    <location>
        <begin position="433"/>
        <end position="464"/>
    </location>
</feature>
<keyword evidence="1 4" id="KW-0479">Metal-binding</keyword>
<evidence type="ECO:0000256" key="2">
    <source>
        <dbReference type="ARBA" id="ARBA00022771"/>
    </source>
</evidence>
<evidence type="ECO:0000259" key="6">
    <source>
        <dbReference type="PROSITE" id="PS50103"/>
    </source>
</evidence>
<feature type="compositionally biased region" description="Polar residues" evidence="5">
    <location>
        <begin position="24"/>
        <end position="34"/>
    </location>
</feature>
<keyword evidence="8" id="KW-1185">Reference proteome</keyword>
<proteinExistence type="predicted"/>
<evidence type="ECO:0000256" key="1">
    <source>
        <dbReference type="ARBA" id="ARBA00022723"/>
    </source>
</evidence>
<dbReference type="OMA" id="VMEAIVW"/>
<dbReference type="PROSITE" id="PS50103">
    <property type="entry name" value="ZF_C3H1"/>
    <property type="match status" value="1"/>
</dbReference>
<feature type="region of interest" description="Disordered" evidence="5">
    <location>
        <begin position="107"/>
        <end position="176"/>
    </location>
</feature>
<feature type="compositionally biased region" description="Polar residues" evidence="5">
    <location>
        <begin position="293"/>
        <end position="316"/>
    </location>
</feature>
<dbReference type="eggNOG" id="ENOG502SA4F">
    <property type="taxonomic scope" value="Eukaryota"/>
</dbReference>
<dbReference type="EMBL" id="KB446535">
    <property type="protein sequence ID" value="EME49323.1"/>
    <property type="molecule type" value="Genomic_DNA"/>
</dbReference>
<dbReference type="SMART" id="SM00356">
    <property type="entry name" value="ZnF_C3H1"/>
    <property type="match status" value="1"/>
</dbReference>
<keyword evidence="3 4" id="KW-0862">Zinc</keyword>
<accession>N1Q247</accession>
<feature type="compositionally biased region" description="Low complexity" evidence="5">
    <location>
        <begin position="370"/>
        <end position="391"/>
    </location>
</feature>